<dbReference type="EMBL" id="LAZR01039207">
    <property type="protein sequence ID" value="KKL17574.1"/>
    <property type="molecule type" value="Genomic_DNA"/>
</dbReference>
<evidence type="ECO:0000313" key="1">
    <source>
        <dbReference type="EMBL" id="KKL17574.1"/>
    </source>
</evidence>
<evidence type="ECO:0008006" key="2">
    <source>
        <dbReference type="Google" id="ProtNLM"/>
    </source>
</evidence>
<accession>A0A0F9B6L9</accession>
<comment type="caution">
    <text evidence="1">The sequence shown here is derived from an EMBL/GenBank/DDBJ whole genome shotgun (WGS) entry which is preliminary data.</text>
</comment>
<reference evidence="1" key="1">
    <citation type="journal article" date="2015" name="Nature">
        <title>Complex archaea that bridge the gap between prokaryotes and eukaryotes.</title>
        <authorList>
            <person name="Spang A."/>
            <person name="Saw J.H."/>
            <person name="Jorgensen S.L."/>
            <person name="Zaremba-Niedzwiedzka K."/>
            <person name="Martijn J."/>
            <person name="Lind A.E."/>
            <person name="van Eijk R."/>
            <person name="Schleper C."/>
            <person name="Guy L."/>
            <person name="Ettema T.J."/>
        </authorList>
    </citation>
    <scope>NUCLEOTIDE SEQUENCE</scope>
</reference>
<dbReference type="AlphaFoldDB" id="A0A0F9B6L9"/>
<organism evidence="1">
    <name type="scientific">marine sediment metagenome</name>
    <dbReference type="NCBI Taxonomy" id="412755"/>
    <lineage>
        <taxon>unclassified sequences</taxon>
        <taxon>metagenomes</taxon>
        <taxon>ecological metagenomes</taxon>
    </lineage>
</organism>
<gene>
    <name evidence="1" type="ORF">LCGC14_2484200</name>
</gene>
<sequence>MQQGPNVKKLIIRKMSKDMVPDGGGLPDALVALATPGNLSKVAGEATKWVEAAIAVVKTAPDNPYGDDDEAIAEAVLKGLGE</sequence>
<protein>
    <recommendedName>
        <fullName evidence="2">DhaL domain-containing protein</fullName>
    </recommendedName>
</protein>
<proteinExistence type="predicted"/>
<name>A0A0F9B6L9_9ZZZZ</name>